<keyword evidence="2" id="KW-1185">Reference proteome</keyword>
<dbReference type="KEGG" id="mls:MSLAZ_3039"/>
<name>A0A0E3WUK1_9EURY</name>
<dbReference type="HOGENOM" id="CLU_2748203_0_0_2"/>
<sequence>MSFRFVFSKKGVFPGFAGLRLVHEILFFSRCFLFSGTCISWNGWFLFGNMLAGMYPYPCRGMRLSKMIKM</sequence>
<protein>
    <submittedName>
        <fullName evidence="1">Uncharacterized protein</fullName>
    </submittedName>
</protein>
<organism evidence="1 2">
    <name type="scientific">Methanosarcina lacustris Z-7289</name>
    <dbReference type="NCBI Taxonomy" id="1434111"/>
    <lineage>
        <taxon>Archaea</taxon>
        <taxon>Methanobacteriati</taxon>
        <taxon>Methanobacteriota</taxon>
        <taxon>Stenosarchaea group</taxon>
        <taxon>Methanomicrobia</taxon>
        <taxon>Methanosarcinales</taxon>
        <taxon>Methanosarcinaceae</taxon>
        <taxon>Methanosarcina</taxon>
    </lineage>
</organism>
<dbReference type="EMBL" id="CP009515">
    <property type="protein sequence ID" value="AKB76300.1"/>
    <property type="molecule type" value="Genomic_DNA"/>
</dbReference>
<reference evidence="1 2" key="1">
    <citation type="submission" date="2014-07" db="EMBL/GenBank/DDBJ databases">
        <title>Methanogenic archaea and the global carbon cycle.</title>
        <authorList>
            <person name="Henriksen J.R."/>
            <person name="Luke J."/>
            <person name="Reinhart S."/>
            <person name="Benedict M.N."/>
            <person name="Youngblut N.D."/>
            <person name="Metcalf M.E."/>
            <person name="Whitaker R.J."/>
            <person name="Metcalf W.W."/>
        </authorList>
    </citation>
    <scope>NUCLEOTIDE SEQUENCE [LARGE SCALE GENOMIC DNA]</scope>
    <source>
        <strain evidence="1 2">Z-7289</strain>
    </source>
</reference>
<accession>A0A0E3WUK1</accession>
<evidence type="ECO:0000313" key="2">
    <source>
        <dbReference type="Proteomes" id="UP000033072"/>
    </source>
</evidence>
<dbReference type="AlphaFoldDB" id="A0A0E3WUK1"/>
<proteinExistence type="predicted"/>
<gene>
    <name evidence="1" type="ORF">MSLAZ_3039</name>
</gene>
<dbReference type="PATRIC" id="fig|1434111.4.peg.4012"/>
<evidence type="ECO:0000313" key="1">
    <source>
        <dbReference type="EMBL" id="AKB76300.1"/>
    </source>
</evidence>
<dbReference type="Proteomes" id="UP000033072">
    <property type="component" value="Chromosome"/>
</dbReference>